<organism evidence="1 2">
    <name type="scientific">Nostoc flagelliforme FACHB-838</name>
    <dbReference type="NCBI Taxonomy" id="2692904"/>
    <lineage>
        <taxon>Bacteria</taxon>
        <taxon>Bacillati</taxon>
        <taxon>Cyanobacteriota</taxon>
        <taxon>Cyanophyceae</taxon>
        <taxon>Nostocales</taxon>
        <taxon>Nostocaceae</taxon>
        <taxon>Nostoc</taxon>
    </lineage>
</organism>
<keyword evidence="2" id="KW-1185">Reference proteome</keyword>
<dbReference type="EMBL" id="JACJSI010000216">
    <property type="protein sequence ID" value="MBD2534959.1"/>
    <property type="molecule type" value="Genomic_DNA"/>
</dbReference>
<sequence length="73" mass="7770">MTVYAPFYRGEIQGEAVSISAVPLKNWKGKHLPLFAPTPELLKWGKASTQDAEAEKRVRALVSAGSSGAAAVD</sequence>
<protein>
    <submittedName>
        <fullName evidence="1">Uncharacterized protein</fullName>
    </submittedName>
</protein>
<reference evidence="1 2" key="1">
    <citation type="journal article" date="2020" name="ISME J.">
        <title>Comparative genomics reveals insights into cyanobacterial evolution and habitat adaptation.</title>
        <authorList>
            <person name="Chen M.Y."/>
            <person name="Teng W.K."/>
            <person name="Zhao L."/>
            <person name="Hu C.X."/>
            <person name="Zhou Y.K."/>
            <person name="Han B.P."/>
            <person name="Song L.R."/>
            <person name="Shu W.S."/>
        </authorList>
    </citation>
    <scope>NUCLEOTIDE SEQUENCE [LARGE SCALE GENOMIC DNA]</scope>
    <source>
        <strain evidence="1 2">FACHB-838</strain>
    </source>
</reference>
<comment type="caution">
    <text evidence="1">The sequence shown here is derived from an EMBL/GenBank/DDBJ whole genome shotgun (WGS) entry which is preliminary data.</text>
</comment>
<evidence type="ECO:0000313" key="1">
    <source>
        <dbReference type="EMBL" id="MBD2534959.1"/>
    </source>
</evidence>
<accession>A0ABR8E2V7</accession>
<dbReference type="Proteomes" id="UP000623440">
    <property type="component" value="Unassembled WGS sequence"/>
</dbReference>
<proteinExistence type="predicted"/>
<gene>
    <name evidence="1" type="ORF">H6G97_38215</name>
</gene>
<dbReference type="RefSeq" id="WP_190945834.1">
    <property type="nucleotide sequence ID" value="NZ_JACJSI010000216.1"/>
</dbReference>
<evidence type="ECO:0000313" key="2">
    <source>
        <dbReference type="Proteomes" id="UP000623440"/>
    </source>
</evidence>
<name>A0ABR8E2V7_9NOSO</name>